<evidence type="ECO:0000313" key="3">
    <source>
        <dbReference type="Proteomes" id="UP000054387"/>
    </source>
</evidence>
<proteinExistence type="predicted"/>
<dbReference type="STRING" id="1514971.AUR64_14825"/>
<accession>A0A0W1R702</accession>
<dbReference type="Proteomes" id="UP000054387">
    <property type="component" value="Unassembled WGS sequence"/>
</dbReference>
<reference evidence="2 3" key="1">
    <citation type="submission" date="2015-12" db="EMBL/GenBank/DDBJ databases">
        <title>Haloprofundus marisrubri gen. nov., sp. nov., an extremely halophilic archaeon isolated from the Discovery deep brine-seawater interface in the Red Sea.</title>
        <authorList>
            <person name="Zhang G."/>
            <person name="Stingl U."/>
            <person name="Rashid M."/>
        </authorList>
    </citation>
    <scope>NUCLEOTIDE SEQUENCE [LARGE SCALE GENOMIC DNA]</scope>
    <source>
        <strain evidence="2 3">SB9</strain>
    </source>
</reference>
<comment type="caution">
    <text evidence="2">The sequence shown here is derived from an EMBL/GenBank/DDBJ whole genome shotgun (WGS) entry which is preliminary data.</text>
</comment>
<name>A0A0W1R702_9EURY</name>
<gene>
    <name evidence="2" type="ORF">AUR64_14825</name>
</gene>
<feature type="compositionally biased region" description="Basic and acidic residues" evidence="1">
    <location>
        <begin position="1"/>
        <end position="26"/>
    </location>
</feature>
<feature type="region of interest" description="Disordered" evidence="1">
    <location>
        <begin position="1"/>
        <end position="70"/>
    </location>
</feature>
<sequence>MFGSDESRRSVDSDDDNSDPRRREPISRGVLEPTDLDIESDERVRKRGENSFVVSSDDAETTRTETTVTDEDGPRFEVELAASVDGRVSHRRFVGDDAEELLASLATWFANHNDATLPDTTLRELVERTTREE</sequence>
<dbReference type="InterPro" id="IPR055923">
    <property type="entry name" value="DUF7500"/>
</dbReference>
<dbReference type="Pfam" id="PF24332">
    <property type="entry name" value="DUF7500"/>
    <property type="match status" value="1"/>
</dbReference>
<dbReference type="EMBL" id="LOPU01000029">
    <property type="protein sequence ID" value="KTG09071.1"/>
    <property type="molecule type" value="Genomic_DNA"/>
</dbReference>
<evidence type="ECO:0000256" key="1">
    <source>
        <dbReference type="SAM" id="MobiDB-lite"/>
    </source>
</evidence>
<protein>
    <submittedName>
        <fullName evidence="2">Uncharacterized protein</fullName>
    </submittedName>
</protein>
<evidence type="ECO:0000313" key="2">
    <source>
        <dbReference type="EMBL" id="KTG09071.1"/>
    </source>
</evidence>
<keyword evidence="3" id="KW-1185">Reference proteome</keyword>
<dbReference type="AlphaFoldDB" id="A0A0W1R702"/>
<organism evidence="2 3">
    <name type="scientific">Haloprofundus marisrubri</name>
    <dbReference type="NCBI Taxonomy" id="1514971"/>
    <lineage>
        <taxon>Archaea</taxon>
        <taxon>Methanobacteriati</taxon>
        <taxon>Methanobacteriota</taxon>
        <taxon>Stenosarchaea group</taxon>
        <taxon>Halobacteria</taxon>
        <taxon>Halobacteriales</taxon>
        <taxon>Haloferacaceae</taxon>
        <taxon>Haloprofundus</taxon>
    </lineage>
</organism>